<keyword evidence="6" id="KW-1185">Reference proteome</keyword>
<dbReference type="RefSeq" id="WP_038370770.1">
    <property type="nucleotide sequence ID" value="NZ_KK069989.1"/>
</dbReference>
<reference evidence="5 6" key="1">
    <citation type="submission" date="2014-02" db="EMBL/GenBank/DDBJ databases">
        <title>Genome sequence of Brachybacterium phenoliresistens strain W13A50.</title>
        <authorList>
            <person name="Wang X."/>
        </authorList>
    </citation>
    <scope>NUCLEOTIDE SEQUENCE [LARGE SCALE GENOMIC DNA]</scope>
    <source>
        <strain evidence="5 6">W13A50</strain>
    </source>
</reference>
<dbReference type="GO" id="GO:0006285">
    <property type="term" value="P:base-excision repair, AP site formation"/>
    <property type="evidence" value="ECO:0007669"/>
    <property type="project" value="InterPro"/>
</dbReference>
<keyword evidence="3" id="KW-0234">DNA repair</keyword>
<proteinExistence type="predicted"/>
<evidence type="ECO:0000256" key="1">
    <source>
        <dbReference type="ARBA" id="ARBA00022763"/>
    </source>
</evidence>
<dbReference type="PANTHER" id="PTHR12159">
    <property type="entry name" value="G/T AND G/U MISMATCH-SPECIFIC DNA GLYCOSYLASE"/>
    <property type="match status" value="1"/>
</dbReference>
<protein>
    <submittedName>
        <fullName evidence="5">DNA methylase</fullName>
    </submittedName>
</protein>
<dbReference type="Pfam" id="PF03167">
    <property type="entry name" value="UDG"/>
    <property type="match status" value="1"/>
</dbReference>
<dbReference type="OrthoDB" id="9799921at2"/>
<dbReference type="Gene3D" id="3.40.470.10">
    <property type="entry name" value="Uracil-DNA glycosylase-like domain"/>
    <property type="match status" value="1"/>
</dbReference>
<feature type="domain" description="Uracil-DNA glycosylase-like" evidence="4">
    <location>
        <begin position="34"/>
        <end position="200"/>
    </location>
</feature>
<dbReference type="InterPro" id="IPR036895">
    <property type="entry name" value="Uracil-DNA_glycosylase-like_sf"/>
</dbReference>
<dbReference type="AlphaFoldDB" id="Z9JV17"/>
<gene>
    <name evidence="5" type="ORF">BF93_11405</name>
</gene>
<dbReference type="GO" id="GO:0008168">
    <property type="term" value="F:methyltransferase activity"/>
    <property type="evidence" value="ECO:0007669"/>
    <property type="project" value="UniProtKB-KW"/>
</dbReference>
<dbReference type="InterPro" id="IPR005122">
    <property type="entry name" value="Uracil-DNA_glycosylase-like"/>
</dbReference>
<keyword evidence="5" id="KW-0808">Transferase</keyword>
<evidence type="ECO:0000256" key="2">
    <source>
        <dbReference type="ARBA" id="ARBA00022801"/>
    </source>
</evidence>
<dbReference type="GO" id="GO:0008263">
    <property type="term" value="F:pyrimidine-specific mismatch base pair DNA N-glycosylase activity"/>
    <property type="evidence" value="ECO:0007669"/>
    <property type="project" value="TreeGrafter"/>
</dbReference>
<dbReference type="PATRIC" id="fig|396014.3.peg.787"/>
<sequence>MSSRRPSPLGGAKPTREDLARFAAARPDDLDDVLPAPGAPVRLLIVGINPGLWTAAVNAPFAHPGNRFWPSLQRAGILDRRIDASRGLDAADEQEILGRGIAMTNLVARPTARADELSREELREGGRTLVARVREMRPRAVAVVGITAFRTAFSVPRARMGRQDAAEVAGWPQGSALWVLPQPSGLNAHETVDSLAAHWRAVWEAVPAPSDPAPSDQEEP</sequence>
<organism evidence="5 6">
    <name type="scientific">Brachybacterium phenoliresistens</name>
    <dbReference type="NCBI Taxonomy" id="396014"/>
    <lineage>
        <taxon>Bacteria</taxon>
        <taxon>Bacillati</taxon>
        <taxon>Actinomycetota</taxon>
        <taxon>Actinomycetes</taxon>
        <taxon>Micrococcales</taxon>
        <taxon>Dermabacteraceae</taxon>
        <taxon>Brachybacterium</taxon>
    </lineage>
</organism>
<keyword evidence="1" id="KW-0227">DNA damage</keyword>
<dbReference type="HOGENOM" id="CLU_042829_3_0_11"/>
<evidence type="ECO:0000313" key="6">
    <source>
        <dbReference type="Proteomes" id="UP000023067"/>
    </source>
</evidence>
<dbReference type="CDD" id="cd10028">
    <property type="entry name" value="UDG-F2_TDG_MUG"/>
    <property type="match status" value="1"/>
</dbReference>
<accession>Z9JV17</accession>
<dbReference type="PANTHER" id="PTHR12159:SF9">
    <property type="entry name" value="G_T MISMATCH-SPECIFIC THYMINE DNA GLYCOSYLASE"/>
    <property type="match status" value="1"/>
</dbReference>
<dbReference type="GO" id="GO:0032259">
    <property type="term" value="P:methylation"/>
    <property type="evidence" value="ECO:0007669"/>
    <property type="project" value="UniProtKB-KW"/>
</dbReference>
<dbReference type="STRING" id="396014.BF93_11405"/>
<dbReference type="InterPro" id="IPR015637">
    <property type="entry name" value="MUG/TDG"/>
</dbReference>
<dbReference type="SMART" id="SM00987">
    <property type="entry name" value="UreE_C"/>
    <property type="match status" value="1"/>
</dbReference>
<name>Z9JV17_9MICO</name>
<dbReference type="eggNOG" id="COG3663">
    <property type="taxonomic scope" value="Bacteria"/>
</dbReference>
<dbReference type="EMBL" id="JDYK01000003">
    <property type="protein sequence ID" value="EWS82225.1"/>
    <property type="molecule type" value="Genomic_DNA"/>
</dbReference>
<dbReference type="SMART" id="SM00986">
    <property type="entry name" value="UDG"/>
    <property type="match status" value="1"/>
</dbReference>
<keyword evidence="5" id="KW-0489">Methyltransferase</keyword>
<dbReference type="Proteomes" id="UP000023067">
    <property type="component" value="Unassembled WGS sequence"/>
</dbReference>
<dbReference type="SUPFAM" id="SSF52141">
    <property type="entry name" value="Uracil-DNA glycosylase-like"/>
    <property type="match status" value="1"/>
</dbReference>
<evidence type="ECO:0000313" key="5">
    <source>
        <dbReference type="EMBL" id="EWS82225.1"/>
    </source>
</evidence>
<evidence type="ECO:0000256" key="3">
    <source>
        <dbReference type="ARBA" id="ARBA00023204"/>
    </source>
</evidence>
<comment type="caution">
    <text evidence="5">The sequence shown here is derived from an EMBL/GenBank/DDBJ whole genome shotgun (WGS) entry which is preliminary data.</text>
</comment>
<keyword evidence="2" id="KW-0378">Hydrolase</keyword>
<dbReference type="GO" id="GO:0004844">
    <property type="term" value="F:uracil DNA N-glycosylase activity"/>
    <property type="evidence" value="ECO:0007669"/>
    <property type="project" value="TreeGrafter"/>
</dbReference>
<evidence type="ECO:0000259" key="4">
    <source>
        <dbReference type="SMART" id="SM00986"/>
    </source>
</evidence>